<protein>
    <recommendedName>
        <fullName evidence="2">DUF4124 domain-containing protein</fullName>
    </recommendedName>
</protein>
<name>A0A679GAF8_9GAMM</name>
<feature type="region of interest" description="Disordered" evidence="1">
    <location>
        <begin position="30"/>
        <end position="100"/>
    </location>
</feature>
<proteinExistence type="predicted"/>
<feature type="compositionally biased region" description="Low complexity" evidence="1">
    <location>
        <begin position="126"/>
        <end position="151"/>
    </location>
</feature>
<dbReference type="KEGG" id="poj:PtoMrB4_15330"/>
<dbReference type="InterPro" id="IPR025392">
    <property type="entry name" value="DUF4124"/>
</dbReference>
<gene>
    <name evidence="3" type="ORF">PtoMrB4_15330</name>
</gene>
<evidence type="ECO:0000313" key="4">
    <source>
        <dbReference type="Proteomes" id="UP000501237"/>
    </source>
</evidence>
<feature type="compositionally biased region" description="Basic and acidic residues" evidence="1">
    <location>
        <begin position="116"/>
        <end position="125"/>
    </location>
</feature>
<organism evidence="3 4">
    <name type="scientific">Metapseudomonas otitidis</name>
    <dbReference type="NCBI Taxonomy" id="319939"/>
    <lineage>
        <taxon>Bacteria</taxon>
        <taxon>Pseudomonadati</taxon>
        <taxon>Pseudomonadota</taxon>
        <taxon>Gammaproteobacteria</taxon>
        <taxon>Pseudomonadales</taxon>
        <taxon>Pseudomonadaceae</taxon>
        <taxon>Metapseudomonas</taxon>
    </lineage>
</organism>
<dbReference type="EMBL" id="AP022642">
    <property type="protein sequence ID" value="BCA27556.1"/>
    <property type="molecule type" value="Genomic_DNA"/>
</dbReference>
<accession>A0A679GAF8</accession>
<reference evidence="3 4" key="1">
    <citation type="journal article" date="2020" name="Microbiol. Resour. Announc.">
        <title>Complete genome sequence of Pseudomonas otitidis strain MrB4, isolated from Lake Biwa in Japan.</title>
        <authorList>
            <person name="Miyazaki K."/>
            <person name="Hase E."/>
            <person name="Maruya T."/>
        </authorList>
    </citation>
    <scope>NUCLEOTIDE SEQUENCE [LARGE SCALE GENOMIC DNA]</scope>
    <source>
        <strain evidence="3 4">MrB4</strain>
    </source>
</reference>
<feature type="region of interest" description="Disordered" evidence="1">
    <location>
        <begin position="116"/>
        <end position="151"/>
    </location>
</feature>
<evidence type="ECO:0000256" key="1">
    <source>
        <dbReference type="SAM" id="MobiDB-lite"/>
    </source>
</evidence>
<sequence length="151" mass="16376">MLAQAAVYKCVGNDGAVSYSAVPCPATEGQTTRIVEPMPTSGPPAAVPPLETQASPAATASEPDRPPGTRITVIEDSSASNREARANEMRERAQREKEESYIRDFERIKRQEQELRLQREYEARQRQQTPAPSPNSSSSTTGEPSSTGTGQ</sequence>
<feature type="compositionally biased region" description="Basic and acidic residues" evidence="1">
    <location>
        <begin position="82"/>
        <end position="100"/>
    </location>
</feature>
<feature type="domain" description="DUF4124" evidence="2">
    <location>
        <begin position="2"/>
        <end position="47"/>
    </location>
</feature>
<dbReference type="Proteomes" id="UP000501237">
    <property type="component" value="Chromosome"/>
</dbReference>
<dbReference type="Pfam" id="PF13511">
    <property type="entry name" value="DUF4124"/>
    <property type="match status" value="1"/>
</dbReference>
<evidence type="ECO:0000313" key="3">
    <source>
        <dbReference type="EMBL" id="BCA27556.1"/>
    </source>
</evidence>
<dbReference type="AlphaFoldDB" id="A0A679GAF8"/>
<evidence type="ECO:0000259" key="2">
    <source>
        <dbReference type="Pfam" id="PF13511"/>
    </source>
</evidence>